<reference evidence="1 2" key="1">
    <citation type="submission" date="2021-03" db="EMBL/GenBank/DDBJ databases">
        <title>Antimicrobial resistance genes in bacteria isolated from Japanese honey, and their potential for conferring macrolide and lincosamide resistance in the American foulbrood pathogen Paenibacillus larvae.</title>
        <authorList>
            <person name="Okamoto M."/>
            <person name="Kumagai M."/>
            <person name="Kanamori H."/>
            <person name="Takamatsu D."/>
        </authorList>
    </citation>
    <scope>NUCLEOTIDE SEQUENCE [LARGE SCALE GENOMIC DNA]</scope>
    <source>
        <strain evidence="1 2">J6TS1</strain>
    </source>
</reference>
<keyword evidence="2" id="KW-1185">Reference proteome</keyword>
<proteinExistence type="predicted"/>
<sequence length="54" mass="6152">MLGYHRENALFSTYIRNPISLTKDEGSRFWDDLGNENLDSMSGIATMQLGTKQK</sequence>
<comment type="caution">
    <text evidence="1">The sequence shown here is derived from an EMBL/GenBank/DDBJ whole genome shotgun (WGS) entry which is preliminary data.</text>
</comment>
<dbReference type="Gene3D" id="3.90.1150.10">
    <property type="entry name" value="Aspartate Aminotransferase, domain 1"/>
    <property type="match status" value="1"/>
</dbReference>
<protein>
    <submittedName>
        <fullName evidence="1">Uncharacterized protein</fullName>
    </submittedName>
</protein>
<dbReference type="SUPFAM" id="SSF53383">
    <property type="entry name" value="PLP-dependent transferases"/>
    <property type="match status" value="1"/>
</dbReference>
<dbReference type="InterPro" id="IPR015424">
    <property type="entry name" value="PyrdxlP-dep_Trfase"/>
</dbReference>
<dbReference type="InterPro" id="IPR015422">
    <property type="entry name" value="PyrdxlP-dep_Trfase_small"/>
</dbReference>
<evidence type="ECO:0000313" key="2">
    <source>
        <dbReference type="Proteomes" id="UP000680670"/>
    </source>
</evidence>
<organism evidence="1 2">
    <name type="scientific">Siminovitchia terrae</name>
    <name type="common">Bacillus terrae</name>
    <dbReference type="NCBI Taxonomy" id="1914933"/>
    <lineage>
        <taxon>Bacteria</taxon>
        <taxon>Bacillati</taxon>
        <taxon>Bacillota</taxon>
        <taxon>Bacilli</taxon>
        <taxon>Bacillales</taxon>
        <taxon>Bacillaceae</taxon>
        <taxon>Siminovitchia</taxon>
    </lineage>
</organism>
<name>A0ABQ4KVI1_SIMTE</name>
<accession>A0ABQ4KVI1</accession>
<dbReference type="Proteomes" id="UP000680670">
    <property type="component" value="Unassembled WGS sequence"/>
</dbReference>
<gene>
    <name evidence="1" type="ORF">J6TS1_18450</name>
</gene>
<evidence type="ECO:0000313" key="1">
    <source>
        <dbReference type="EMBL" id="GIN95975.1"/>
    </source>
</evidence>
<dbReference type="EMBL" id="BORJ01000004">
    <property type="protein sequence ID" value="GIN95975.1"/>
    <property type="molecule type" value="Genomic_DNA"/>
</dbReference>